<organism evidence="1 2">
    <name type="scientific">Bauhinia variegata</name>
    <name type="common">Purple orchid tree</name>
    <name type="synonym">Phanera variegata</name>
    <dbReference type="NCBI Taxonomy" id="167791"/>
    <lineage>
        <taxon>Eukaryota</taxon>
        <taxon>Viridiplantae</taxon>
        <taxon>Streptophyta</taxon>
        <taxon>Embryophyta</taxon>
        <taxon>Tracheophyta</taxon>
        <taxon>Spermatophyta</taxon>
        <taxon>Magnoliopsida</taxon>
        <taxon>eudicotyledons</taxon>
        <taxon>Gunneridae</taxon>
        <taxon>Pentapetalae</taxon>
        <taxon>rosids</taxon>
        <taxon>fabids</taxon>
        <taxon>Fabales</taxon>
        <taxon>Fabaceae</taxon>
        <taxon>Cercidoideae</taxon>
        <taxon>Cercideae</taxon>
        <taxon>Bauhiniinae</taxon>
        <taxon>Bauhinia</taxon>
    </lineage>
</organism>
<accession>A0ACB9KUM0</accession>
<reference evidence="1 2" key="1">
    <citation type="journal article" date="2022" name="DNA Res.">
        <title>Chromosomal-level genome assembly of the orchid tree Bauhinia variegata (Leguminosae; Cercidoideae) supports the allotetraploid origin hypothesis of Bauhinia.</title>
        <authorList>
            <person name="Zhong Y."/>
            <person name="Chen Y."/>
            <person name="Zheng D."/>
            <person name="Pang J."/>
            <person name="Liu Y."/>
            <person name="Luo S."/>
            <person name="Meng S."/>
            <person name="Qian L."/>
            <person name="Wei D."/>
            <person name="Dai S."/>
            <person name="Zhou R."/>
        </authorList>
    </citation>
    <scope>NUCLEOTIDE SEQUENCE [LARGE SCALE GENOMIC DNA]</scope>
    <source>
        <strain evidence="1">BV-YZ2020</strain>
    </source>
</reference>
<name>A0ACB9KUM0_BAUVA</name>
<keyword evidence="2" id="KW-1185">Reference proteome</keyword>
<evidence type="ECO:0000313" key="1">
    <source>
        <dbReference type="EMBL" id="KAI4300918.1"/>
    </source>
</evidence>
<dbReference type="Proteomes" id="UP000828941">
    <property type="component" value="Chromosome 13"/>
</dbReference>
<gene>
    <name evidence="1" type="ORF">L6164_034244</name>
</gene>
<comment type="caution">
    <text evidence="1">The sequence shown here is derived from an EMBL/GenBank/DDBJ whole genome shotgun (WGS) entry which is preliminary data.</text>
</comment>
<dbReference type="EMBL" id="CM039438">
    <property type="protein sequence ID" value="KAI4300918.1"/>
    <property type="molecule type" value="Genomic_DNA"/>
</dbReference>
<proteinExistence type="predicted"/>
<sequence>MPSKAKKNPKTQSRLSSPHQPPLTPTLNADSQVNEEELRLCLEEASRKFPSLIGKSAFIGAVSDVKTTISGCTIWLSPSAMVSSSLVPGSSVSVSIASSSKKSSQSHGFPLKSLANECARCYGLDTGKRLDDEAGNYFAVATVLSSSKVLKNDVLLCSSLFHTMGRPTSGTIMFVYAIHSIECEELYLELVPSENDLPKKINTPSRLNFSAVKAHVQSENEAIASPRTPSFVSKFSNAGDSTSPIFEDSVSSISKQNNQSVASFDVKGALGDESAKRLLQTCATSSLCSRLY</sequence>
<protein>
    <submittedName>
        <fullName evidence="1">Uncharacterized protein</fullName>
    </submittedName>
</protein>
<evidence type="ECO:0000313" key="2">
    <source>
        <dbReference type="Proteomes" id="UP000828941"/>
    </source>
</evidence>